<keyword evidence="3" id="KW-0614">Plasmid</keyword>
<dbReference type="AlphaFoldDB" id="A0A2U8I9C4"/>
<keyword evidence="2" id="KW-1133">Transmembrane helix</keyword>
<organism evidence="3 4">
    <name type="scientific">Candidatus Fukatsuia symbiotica</name>
    <dbReference type="NCBI Taxonomy" id="1878942"/>
    <lineage>
        <taxon>Bacteria</taxon>
        <taxon>Pseudomonadati</taxon>
        <taxon>Pseudomonadota</taxon>
        <taxon>Gammaproteobacteria</taxon>
        <taxon>Enterobacterales</taxon>
        <taxon>Yersiniaceae</taxon>
        <taxon>Candidatus Fukatsuia</taxon>
    </lineage>
</organism>
<evidence type="ECO:0000256" key="2">
    <source>
        <dbReference type="SAM" id="Phobius"/>
    </source>
</evidence>
<protein>
    <recommendedName>
        <fullName evidence="5">Conjugal transfer protein TraP</fullName>
    </recommendedName>
</protein>
<feature type="compositionally biased region" description="Polar residues" evidence="1">
    <location>
        <begin position="172"/>
        <end position="183"/>
    </location>
</feature>
<feature type="region of interest" description="Disordered" evidence="1">
    <location>
        <begin position="172"/>
        <end position="197"/>
    </location>
</feature>
<gene>
    <name evidence="3" type="ORF">CCS41_15050</name>
</gene>
<keyword evidence="4" id="KW-1185">Reference proteome</keyword>
<feature type="compositionally biased region" description="Polar residues" evidence="1">
    <location>
        <begin position="13"/>
        <end position="22"/>
    </location>
</feature>
<proteinExistence type="predicted"/>
<keyword evidence="2" id="KW-0812">Transmembrane</keyword>
<dbReference type="Proteomes" id="UP000261875">
    <property type="component" value="Plasmid p5D_Fsymbiotica-3"/>
</dbReference>
<evidence type="ECO:0008006" key="5">
    <source>
        <dbReference type="Google" id="ProtNLM"/>
    </source>
</evidence>
<evidence type="ECO:0000313" key="4">
    <source>
        <dbReference type="Proteomes" id="UP000261875"/>
    </source>
</evidence>
<dbReference type="EMBL" id="CP021662">
    <property type="protein sequence ID" value="AWK15717.1"/>
    <property type="molecule type" value="Genomic_DNA"/>
</dbReference>
<geneLocation type="plasmid" evidence="4">
    <name>p5d_fsymbiotica-3</name>
</geneLocation>
<name>A0A2U8I9C4_9GAMM</name>
<dbReference type="OrthoDB" id="6507272at2"/>
<accession>A0A2U8I9C4</accession>
<evidence type="ECO:0000313" key="3">
    <source>
        <dbReference type="EMBL" id="AWK15717.1"/>
    </source>
</evidence>
<keyword evidence="2" id="KW-0472">Membrane</keyword>
<feature type="region of interest" description="Disordered" evidence="1">
    <location>
        <begin position="1"/>
        <end position="22"/>
    </location>
</feature>
<evidence type="ECO:0000256" key="1">
    <source>
        <dbReference type="SAM" id="MobiDB-lite"/>
    </source>
</evidence>
<dbReference type="NCBIfam" id="NF033885">
    <property type="entry name" value="conj_TraP_IncI1"/>
    <property type="match status" value="1"/>
</dbReference>
<sequence>MKREKTDLFNFDTVDTNDNEGSNRISEPEILMETVSQPKRWFGLGLRDLLILAVCVILGVAYLFWPNTQVQQSSARFAPSEPKAWNSAYQKTEPGVSTMPLVVDPNTLSVAAEALTTFKKEIATILEARRSFAEENREAIGALSERLELANQQVKQLERQLSDMAIRLESVRTQPAASKQRVSTPVKKRTQNPQRASTDGYQINTLWQGMAWVSYKGSIHAVREGDTLGKLKIKHIDVSKRKIETSAGIIR</sequence>
<feature type="transmembrane region" description="Helical" evidence="2">
    <location>
        <begin position="49"/>
        <end position="65"/>
    </location>
</feature>
<reference evidence="3 4" key="1">
    <citation type="submission" date="2017-05" db="EMBL/GenBank/DDBJ databases">
        <title>Genome sequence of Candidatus Fukatsuia symbiotica and Candidatus Hamiltonella defensa from Acyrthosiphon pisum strain 5D.</title>
        <authorList>
            <person name="Patel V.A."/>
            <person name="Chevignon G."/>
            <person name="Russell J.A."/>
            <person name="Oliver K.M."/>
        </authorList>
    </citation>
    <scope>NUCLEOTIDE SEQUENCE [LARGE SCALE GENOMIC DNA]</scope>
    <source>
        <strain evidence="3 4">5D</strain>
        <plasmid evidence="4">p5d_fsymbiotica-3</plasmid>
    </source>
</reference>
<dbReference type="KEGG" id="fsm:CCS41_15050"/>
<dbReference type="InterPro" id="IPR049608">
    <property type="entry name" value="TraP-like"/>
</dbReference>
<dbReference type="RefSeq" id="WP_119798005.1">
    <property type="nucleotide sequence ID" value="NZ_CP021662.1"/>
</dbReference>